<keyword evidence="4 7" id="KW-0274">FAD</keyword>
<protein>
    <submittedName>
        <fullName evidence="9">NADP oxidoreductase</fullName>
    </submittedName>
</protein>
<dbReference type="PANTHER" id="PTHR48467">
    <property type="entry name" value="GLUTAMATE SYNTHASE 1 [NADH], CHLOROPLASTIC-LIKE"/>
    <property type="match status" value="1"/>
</dbReference>
<dbReference type="AlphaFoldDB" id="A0A2A5WS49"/>
<feature type="binding site" evidence="7">
    <location>
        <position position="21"/>
    </location>
    <ligand>
        <name>FAD</name>
        <dbReference type="ChEBI" id="CHEBI:57692"/>
    </ligand>
</feature>
<dbReference type="EMBL" id="NTKD01000026">
    <property type="protein sequence ID" value="PDH39319.1"/>
    <property type="molecule type" value="Genomic_DNA"/>
</dbReference>
<feature type="binding site" evidence="7">
    <location>
        <position position="370"/>
    </location>
    <ligand>
        <name>FAD</name>
        <dbReference type="ChEBI" id="CHEBI:57692"/>
    </ligand>
</feature>
<comment type="caution">
    <text evidence="9">The sequence shown here is derived from an EMBL/GenBank/DDBJ whole genome shotgun (WGS) entry which is preliminary data.</text>
</comment>
<evidence type="ECO:0000256" key="8">
    <source>
        <dbReference type="PIRSR" id="PIRSR000362-2"/>
    </source>
</evidence>
<dbReference type="InterPro" id="IPR021163">
    <property type="entry name" value="Ferredox_Rdtase_adrenod"/>
</dbReference>
<keyword evidence="5 8" id="KW-0521">NADP</keyword>
<evidence type="ECO:0000256" key="3">
    <source>
        <dbReference type="ARBA" id="ARBA00022630"/>
    </source>
</evidence>
<accession>A0A2A5WS49</accession>
<feature type="binding site" evidence="8">
    <location>
        <position position="377"/>
    </location>
    <ligand>
        <name>NADP(+)</name>
        <dbReference type="ChEBI" id="CHEBI:58349"/>
    </ligand>
</feature>
<dbReference type="PIRSF" id="PIRSF000362">
    <property type="entry name" value="FNR"/>
    <property type="match status" value="1"/>
</dbReference>
<evidence type="ECO:0000313" key="10">
    <source>
        <dbReference type="Proteomes" id="UP000219327"/>
    </source>
</evidence>
<dbReference type="Proteomes" id="UP000219327">
    <property type="component" value="Unassembled WGS sequence"/>
</dbReference>
<dbReference type="PRINTS" id="PR00419">
    <property type="entry name" value="ADXRDTASE"/>
</dbReference>
<name>A0A2A5WS49_9GAMM</name>
<evidence type="ECO:0000313" key="9">
    <source>
        <dbReference type="EMBL" id="PDH39319.1"/>
    </source>
</evidence>
<dbReference type="GO" id="GO:0016491">
    <property type="term" value="F:oxidoreductase activity"/>
    <property type="evidence" value="ECO:0007669"/>
    <property type="project" value="UniProtKB-KW"/>
</dbReference>
<sequence>MSEIGSEQNPLRVAVIGAGPAGFYTISNFQRFKEIHTQIDLYDRLPTPFGLVRNGVAPDHQKDKSVTRAYDKSAQQPNVRFFGNVEYGSHIHMDDLKKHYHMVMFSNGAKMDRSLDVPGENLLGSHSATDFVAWYNGHPDYAHLEFDLSQESVAIVGIGNVAVDVARMLCMTDAERRATDMADHAIEALAKSNVKHVYMLGRRGPAQAAFTPPEIKELGELEDADIEVLADEGRLDALSQEDLDANGDKNAVKNVELIGGYAGQPLSGKSKTLTIRFLVSPTELQGDKQIKGIRIVRNELYLDDRGSIRPRATDNFEELPVGLVFRSVGYRGSPLPDVPFHEAWGSIHNELGRVTDGNGNNVEGLYCAGWIKRGPTGVIGTNKTDAQETVKCMVEDMEAGHHFNPTESLDAISSLMQSRQPDLISYDDWSRINAYEVAAGEAEGRPRVKLTSVPDMVKVARAG</sequence>
<evidence type="ECO:0000256" key="4">
    <source>
        <dbReference type="ARBA" id="ARBA00022827"/>
    </source>
</evidence>
<dbReference type="InterPro" id="IPR055275">
    <property type="entry name" value="Ferredox_Rdtase"/>
</dbReference>
<evidence type="ECO:0000256" key="5">
    <source>
        <dbReference type="ARBA" id="ARBA00022857"/>
    </source>
</evidence>
<gene>
    <name evidence="9" type="ORF">CNE99_05850</name>
</gene>
<dbReference type="Gene3D" id="3.50.50.60">
    <property type="entry name" value="FAD/NAD(P)-binding domain"/>
    <property type="match status" value="1"/>
</dbReference>
<evidence type="ECO:0000256" key="2">
    <source>
        <dbReference type="ARBA" id="ARBA00008312"/>
    </source>
</evidence>
<reference evidence="9 10" key="1">
    <citation type="submission" date="2017-08" db="EMBL/GenBank/DDBJ databases">
        <title>Fine stratification of microbial communities through a metagenomic profile of the photic zone.</title>
        <authorList>
            <person name="Haro-Moreno J.M."/>
            <person name="Lopez-Perez M."/>
            <person name="De La Torre J."/>
            <person name="Picazo A."/>
            <person name="Camacho A."/>
            <person name="Rodriguez-Valera F."/>
        </authorList>
    </citation>
    <scope>NUCLEOTIDE SEQUENCE [LARGE SCALE GENOMIC DNA]</scope>
    <source>
        <strain evidence="9">MED-G24</strain>
    </source>
</reference>
<feature type="binding site" evidence="7">
    <location>
        <begin position="377"/>
        <end position="379"/>
    </location>
    <ligand>
        <name>FAD</name>
        <dbReference type="ChEBI" id="CHEBI:57692"/>
    </ligand>
</feature>
<dbReference type="Gene3D" id="3.40.50.720">
    <property type="entry name" value="NAD(P)-binding Rossmann-like Domain"/>
    <property type="match status" value="1"/>
</dbReference>
<evidence type="ECO:0000256" key="1">
    <source>
        <dbReference type="ARBA" id="ARBA00001974"/>
    </source>
</evidence>
<comment type="cofactor">
    <cofactor evidence="1 7">
        <name>FAD</name>
        <dbReference type="ChEBI" id="CHEBI:57692"/>
    </cofactor>
</comment>
<keyword evidence="6" id="KW-0560">Oxidoreductase</keyword>
<dbReference type="SUPFAM" id="SSF51971">
    <property type="entry name" value="Nucleotide-binding domain"/>
    <property type="match status" value="1"/>
</dbReference>
<keyword evidence="3" id="KW-0285">Flavoprotein</keyword>
<feature type="binding site" evidence="8">
    <location>
        <position position="214"/>
    </location>
    <ligand>
        <name>NADP(+)</name>
        <dbReference type="ChEBI" id="CHEBI:58349"/>
    </ligand>
</feature>
<evidence type="ECO:0000256" key="7">
    <source>
        <dbReference type="PIRSR" id="PIRSR000362-1"/>
    </source>
</evidence>
<feature type="binding site" evidence="8">
    <location>
        <begin position="202"/>
        <end position="203"/>
    </location>
    <ligand>
        <name>NADP(+)</name>
        <dbReference type="ChEBI" id="CHEBI:58349"/>
    </ligand>
</feature>
<comment type="similarity">
    <text evidence="2">Belongs to the ferredoxin--NADP reductase type 1 family.</text>
</comment>
<organism evidence="9 10">
    <name type="scientific">OM182 bacterium MED-G24</name>
    <dbReference type="NCBI Taxonomy" id="1986255"/>
    <lineage>
        <taxon>Bacteria</taxon>
        <taxon>Pseudomonadati</taxon>
        <taxon>Pseudomonadota</taxon>
        <taxon>Gammaproteobacteria</taxon>
        <taxon>OMG group</taxon>
        <taxon>OM182 clade</taxon>
    </lineage>
</organism>
<feature type="binding site" evidence="7">
    <location>
        <position position="51"/>
    </location>
    <ligand>
        <name>FAD</name>
        <dbReference type="ChEBI" id="CHEBI:57692"/>
    </ligand>
</feature>
<evidence type="ECO:0000256" key="6">
    <source>
        <dbReference type="ARBA" id="ARBA00023002"/>
    </source>
</evidence>
<proteinExistence type="inferred from homology"/>
<dbReference type="InterPro" id="IPR036188">
    <property type="entry name" value="FAD/NAD-bd_sf"/>
</dbReference>
<dbReference type="PANTHER" id="PTHR48467:SF1">
    <property type="entry name" value="GLUTAMATE SYNTHASE 1 [NADH], CHLOROPLASTIC-LIKE"/>
    <property type="match status" value="1"/>
</dbReference>